<dbReference type="OrthoDB" id="18005at2"/>
<feature type="region of interest" description="Disordered" evidence="1">
    <location>
        <begin position="195"/>
        <end position="218"/>
    </location>
</feature>
<dbReference type="Proteomes" id="UP000244926">
    <property type="component" value="Chromosome I"/>
</dbReference>
<keyword evidence="2" id="KW-0472">Membrane</keyword>
<accession>A0A2R8FAB8</accession>
<keyword evidence="2" id="KW-0812">Transmembrane</keyword>
<evidence type="ECO:0000256" key="2">
    <source>
        <dbReference type="SAM" id="Phobius"/>
    </source>
</evidence>
<dbReference type="RefSeq" id="WP_108896353.1">
    <property type="nucleotide sequence ID" value="NZ_LT993738.1"/>
</dbReference>
<evidence type="ECO:0000256" key="1">
    <source>
        <dbReference type="SAM" id="MobiDB-lite"/>
    </source>
</evidence>
<reference evidence="4" key="1">
    <citation type="submission" date="2017-11" db="EMBL/GenBank/DDBJ databases">
        <authorList>
            <person name="Seth-Smith MB H."/>
        </authorList>
    </citation>
    <scope>NUCLEOTIDE SEQUENCE [LARGE SCALE GENOMIC DNA]</scope>
</reference>
<sequence>MSLQPLIPLTPVVNRDFLTKEEKIDCYQKVSSHLWRGAPAAICAAILLVFCIFGFILGAVLLGAPLEGVSIINEVILPWLVPSVLVFILIVLPLNIYAYSHHKEVLALHKRIAESNYNEAHNYCEKEKKTPDKKVLSNYIESKVLIPEYSKRFSSMILGKTLRIIPNKNSSESSKHDGVIQKAIERAKESIYMNKYEKEKRNKREIKKEEKKAKKLNS</sequence>
<dbReference type="AlphaFoldDB" id="A0A2R8FAB8"/>
<keyword evidence="4" id="KW-1185">Reference proteome</keyword>
<dbReference type="EMBL" id="LT993738">
    <property type="protein sequence ID" value="SPN73380.1"/>
    <property type="molecule type" value="Genomic_DNA"/>
</dbReference>
<name>A0A2R8FAB8_9CHLA</name>
<keyword evidence="2" id="KW-1133">Transmembrane helix</keyword>
<protein>
    <submittedName>
        <fullName evidence="3">Uncharacterized protein</fullName>
    </submittedName>
</protein>
<dbReference type="KEGG" id="csee:C10C_0200"/>
<feature type="transmembrane region" description="Helical" evidence="2">
    <location>
        <begin position="38"/>
        <end position="64"/>
    </location>
</feature>
<organism evidence="3 4">
    <name type="scientific">Chlamydia serpentis</name>
    <dbReference type="NCBI Taxonomy" id="1967782"/>
    <lineage>
        <taxon>Bacteria</taxon>
        <taxon>Pseudomonadati</taxon>
        <taxon>Chlamydiota</taxon>
        <taxon>Chlamydiia</taxon>
        <taxon>Chlamydiales</taxon>
        <taxon>Chlamydiaceae</taxon>
        <taxon>Chlamydia/Chlamydophila group</taxon>
        <taxon>Chlamydia</taxon>
    </lineage>
</organism>
<evidence type="ECO:0000313" key="4">
    <source>
        <dbReference type="Proteomes" id="UP000244926"/>
    </source>
</evidence>
<evidence type="ECO:0000313" key="3">
    <source>
        <dbReference type="EMBL" id="SPN73380.1"/>
    </source>
</evidence>
<feature type="transmembrane region" description="Helical" evidence="2">
    <location>
        <begin position="76"/>
        <end position="99"/>
    </location>
</feature>
<proteinExistence type="predicted"/>
<feature type="compositionally biased region" description="Basic and acidic residues" evidence="1">
    <location>
        <begin position="195"/>
        <end position="212"/>
    </location>
</feature>
<gene>
    <name evidence="3" type="ORF">C10C_0200</name>
</gene>